<keyword evidence="5 7" id="KW-1133">Transmembrane helix</keyword>
<dbReference type="RefSeq" id="WP_155356844.1">
    <property type="nucleotide sequence ID" value="NZ_BAAAHL010000068.1"/>
</dbReference>
<dbReference type="InterPro" id="IPR000515">
    <property type="entry name" value="MetI-like"/>
</dbReference>
<evidence type="ECO:0000256" key="2">
    <source>
        <dbReference type="ARBA" id="ARBA00022448"/>
    </source>
</evidence>
<evidence type="ECO:0000313" key="10">
    <source>
        <dbReference type="Proteomes" id="UP000331127"/>
    </source>
</evidence>
<dbReference type="PROSITE" id="PS50928">
    <property type="entry name" value="ABC_TM1"/>
    <property type="match status" value="1"/>
</dbReference>
<proteinExistence type="inferred from homology"/>
<feature type="transmembrane region" description="Helical" evidence="7">
    <location>
        <begin position="112"/>
        <end position="132"/>
    </location>
</feature>
<feature type="transmembrane region" description="Helical" evidence="7">
    <location>
        <begin position="20"/>
        <end position="45"/>
    </location>
</feature>
<dbReference type="GO" id="GO:0005886">
    <property type="term" value="C:plasma membrane"/>
    <property type="evidence" value="ECO:0007669"/>
    <property type="project" value="UniProtKB-SubCell"/>
</dbReference>
<dbReference type="OrthoDB" id="4053402at2"/>
<feature type="transmembrane region" description="Helical" evidence="7">
    <location>
        <begin position="279"/>
        <end position="301"/>
    </location>
</feature>
<dbReference type="Pfam" id="PF00528">
    <property type="entry name" value="BPD_transp_1"/>
    <property type="match status" value="1"/>
</dbReference>
<evidence type="ECO:0000313" key="9">
    <source>
        <dbReference type="EMBL" id="GES11480.1"/>
    </source>
</evidence>
<feature type="transmembrane region" description="Helical" evidence="7">
    <location>
        <begin position="167"/>
        <end position="187"/>
    </location>
</feature>
<keyword evidence="6 7" id="KW-0472">Membrane</keyword>
<evidence type="ECO:0000256" key="7">
    <source>
        <dbReference type="RuleBase" id="RU363032"/>
    </source>
</evidence>
<evidence type="ECO:0000256" key="3">
    <source>
        <dbReference type="ARBA" id="ARBA00022475"/>
    </source>
</evidence>
<reference evidence="9 10" key="1">
    <citation type="submission" date="2019-10" db="EMBL/GenBank/DDBJ databases">
        <title>Whole genome shotgun sequence of Acrocarpospora macrocephala NBRC 16266.</title>
        <authorList>
            <person name="Ichikawa N."/>
            <person name="Kimura A."/>
            <person name="Kitahashi Y."/>
            <person name="Komaki H."/>
            <person name="Oguchi A."/>
        </authorList>
    </citation>
    <scope>NUCLEOTIDE SEQUENCE [LARGE SCALE GENOMIC DNA]</scope>
    <source>
        <strain evidence="9 10">NBRC 16266</strain>
    </source>
</reference>
<dbReference type="SUPFAM" id="SSF161098">
    <property type="entry name" value="MetI-like"/>
    <property type="match status" value="1"/>
</dbReference>
<name>A0A5M3WSA2_9ACTN</name>
<keyword evidence="4 7" id="KW-0812">Transmembrane</keyword>
<keyword evidence="3" id="KW-1003">Cell membrane</keyword>
<dbReference type="Proteomes" id="UP000331127">
    <property type="component" value="Unassembled WGS sequence"/>
</dbReference>
<keyword evidence="10" id="KW-1185">Reference proteome</keyword>
<comment type="subcellular location">
    <subcellularLocation>
        <location evidence="1 7">Cell membrane</location>
        <topology evidence="1 7">Multi-pass membrane protein</topology>
    </subcellularLocation>
</comment>
<dbReference type="Gene3D" id="1.10.3720.10">
    <property type="entry name" value="MetI-like"/>
    <property type="match status" value="1"/>
</dbReference>
<gene>
    <name evidence="9" type="ORF">Amac_050770</name>
</gene>
<dbReference type="EMBL" id="BLAE01000030">
    <property type="protein sequence ID" value="GES11480.1"/>
    <property type="molecule type" value="Genomic_DNA"/>
</dbReference>
<dbReference type="CDD" id="cd06261">
    <property type="entry name" value="TM_PBP2"/>
    <property type="match status" value="1"/>
</dbReference>
<comment type="similarity">
    <text evidence="7">Belongs to the binding-protein-dependent transport system permease family.</text>
</comment>
<evidence type="ECO:0000256" key="4">
    <source>
        <dbReference type="ARBA" id="ARBA00022692"/>
    </source>
</evidence>
<evidence type="ECO:0000256" key="5">
    <source>
        <dbReference type="ARBA" id="ARBA00022989"/>
    </source>
</evidence>
<feature type="domain" description="ABC transmembrane type-1" evidence="8">
    <location>
        <begin position="74"/>
        <end position="300"/>
    </location>
</feature>
<dbReference type="PANTHER" id="PTHR30193:SF1">
    <property type="entry name" value="ABC TRANSPORTER PERMEASE PROTEIN YESP-RELATED"/>
    <property type="match status" value="1"/>
</dbReference>
<comment type="caution">
    <text evidence="9">The sequence shown here is derived from an EMBL/GenBank/DDBJ whole genome shotgun (WGS) entry which is preliminary data.</text>
</comment>
<protein>
    <submittedName>
        <fullName evidence="9">Sugar ABC transporter permease</fullName>
    </submittedName>
</protein>
<sequence>MSLTRTAPRWRRREGLRALLWLSPWLTGFAVFFLYPLLATVYFSFHRYDLFTLEFIGLDNYRYLLRDPRALVAIQNTLWLVVFMVPVQLVFALGLAQLVTRLKAGAGFFRTVFYLPSLVPLVAGTVSFVFLLNPATGPLNQALRLIGVSGPDWFGDPAWSKPSLTLLGMWGIGNVMVIFLAALLDVPRHLYEAAEIDGAGAWRCFRSITLPLISPVLMFSAVTGVIYALQYFTQAMIAARVASGSTDSPGTTFVPGYPEMSTLTLPQWLFYAGFRDYSMGYACVLALLLFAASMAFTLVLLRRFRGLDEEGGLR</sequence>
<evidence type="ECO:0000256" key="6">
    <source>
        <dbReference type="ARBA" id="ARBA00023136"/>
    </source>
</evidence>
<organism evidence="9 10">
    <name type="scientific">Acrocarpospora macrocephala</name>
    <dbReference type="NCBI Taxonomy" id="150177"/>
    <lineage>
        <taxon>Bacteria</taxon>
        <taxon>Bacillati</taxon>
        <taxon>Actinomycetota</taxon>
        <taxon>Actinomycetes</taxon>
        <taxon>Streptosporangiales</taxon>
        <taxon>Streptosporangiaceae</taxon>
        <taxon>Acrocarpospora</taxon>
    </lineage>
</organism>
<dbReference type="GO" id="GO:0055085">
    <property type="term" value="P:transmembrane transport"/>
    <property type="evidence" value="ECO:0007669"/>
    <property type="project" value="InterPro"/>
</dbReference>
<accession>A0A5M3WSA2</accession>
<feature type="transmembrane region" description="Helical" evidence="7">
    <location>
        <begin position="208"/>
        <end position="229"/>
    </location>
</feature>
<evidence type="ECO:0000259" key="8">
    <source>
        <dbReference type="PROSITE" id="PS50928"/>
    </source>
</evidence>
<evidence type="ECO:0000256" key="1">
    <source>
        <dbReference type="ARBA" id="ARBA00004651"/>
    </source>
</evidence>
<keyword evidence="2 7" id="KW-0813">Transport</keyword>
<dbReference type="PANTHER" id="PTHR30193">
    <property type="entry name" value="ABC TRANSPORTER PERMEASE PROTEIN"/>
    <property type="match status" value="1"/>
</dbReference>
<feature type="transmembrane region" description="Helical" evidence="7">
    <location>
        <begin position="78"/>
        <end position="100"/>
    </location>
</feature>
<dbReference type="AlphaFoldDB" id="A0A5M3WSA2"/>
<dbReference type="InterPro" id="IPR035906">
    <property type="entry name" value="MetI-like_sf"/>
</dbReference>
<dbReference type="InterPro" id="IPR051393">
    <property type="entry name" value="ABC_transporter_permease"/>
</dbReference>